<evidence type="ECO:0000313" key="2">
    <source>
        <dbReference type="Proteomes" id="UP000218387"/>
    </source>
</evidence>
<sequence length="284" mass="32342">MFLQSQEIFLLAGFYTARRLTLYTISKKNLQCIAPLFKGWNETPVWSCLQGHLGQAFADNPDTPKSAQILIGDFCFFAGIPDPELIDNIPDPIRVPVITLITRQESWHSLIESTYDGRYIKFIRYALKKEPEAFNQEQLRVNLTGLPQDCEICRIDGTLYRTLRNEEWSKDLCSQFKNAQDYAQNGLGFVIIKNHEVITGASSYTYYDDGIEIQIDTKRPYRRQGLARIVGSRLILECLQQNRYPSWDAVSQESLGLAKSLGYCLEAPYTAYAVGDMALLSAPR</sequence>
<organism evidence="1 2">
    <name type="scientific">Eubacterium maltosivorans</name>
    <dbReference type="NCBI Taxonomy" id="2041044"/>
    <lineage>
        <taxon>Bacteria</taxon>
        <taxon>Bacillati</taxon>
        <taxon>Bacillota</taxon>
        <taxon>Clostridia</taxon>
        <taxon>Eubacteriales</taxon>
        <taxon>Eubacteriaceae</taxon>
        <taxon>Eubacterium</taxon>
    </lineage>
</organism>
<dbReference type="AlphaFoldDB" id="A0A2A5TAB6"/>
<dbReference type="Pfam" id="PF12746">
    <property type="entry name" value="GNAT_acetyltran"/>
    <property type="match status" value="1"/>
</dbReference>
<dbReference type="PANTHER" id="PTHR31143">
    <property type="match status" value="1"/>
</dbReference>
<keyword evidence="1" id="KW-0808">Transferase</keyword>
<name>A0A2A5TAB6_EUBML</name>
<dbReference type="KEGG" id="emt:CPZ25_004625"/>
<dbReference type="GO" id="GO:0016740">
    <property type="term" value="F:transferase activity"/>
    <property type="evidence" value="ECO:0007669"/>
    <property type="project" value="UniProtKB-KW"/>
</dbReference>
<dbReference type="InterPro" id="IPR016181">
    <property type="entry name" value="Acyl_CoA_acyltransferase"/>
</dbReference>
<protein>
    <submittedName>
        <fullName evidence="1">GNAT family N-acetyltransferase</fullName>
    </submittedName>
</protein>
<dbReference type="Gene3D" id="3.40.630.110">
    <property type="entry name" value="GNAT acetyltransferase-like"/>
    <property type="match status" value="1"/>
</dbReference>
<evidence type="ECO:0000313" key="1">
    <source>
        <dbReference type="EMBL" id="QCT70638.1"/>
    </source>
</evidence>
<proteinExistence type="predicted"/>
<dbReference type="Proteomes" id="UP000218387">
    <property type="component" value="Chromosome"/>
</dbReference>
<dbReference type="Gene3D" id="3.40.630.30">
    <property type="match status" value="1"/>
</dbReference>
<dbReference type="PANTHER" id="PTHR31143:SF2">
    <property type="entry name" value="FR47-LIKE DOMAIN-CONTAINING PROTEIN-RELATED"/>
    <property type="match status" value="1"/>
</dbReference>
<reference evidence="1 2" key="1">
    <citation type="submission" date="2018-05" db="EMBL/GenBank/DDBJ databases">
        <title>Genome comparison of Eubacterium sp.</title>
        <authorList>
            <person name="Feng Y."/>
            <person name="Sanchez-Andrea I."/>
            <person name="Stams A.J.M."/>
            <person name="De Vos W.M."/>
        </authorList>
    </citation>
    <scope>NUCLEOTIDE SEQUENCE [LARGE SCALE GENOMIC DNA]</scope>
    <source>
        <strain evidence="1 2">YI</strain>
    </source>
</reference>
<gene>
    <name evidence="1" type="ORF">CPZ25_004625</name>
</gene>
<dbReference type="InterPro" id="IPR042573">
    <property type="entry name" value="GNAT_acetyltra_N"/>
</dbReference>
<dbReference type="EMBL" id="CP029487">
    <property type="protein sequence ID" value="QCT70638.1"/>
    <property type="molecule type" value="Genomic_DNA"/>
</dbReference>
<keyword evidence="2" id="KW-1185">Reference proteome</keyword>
<accession>A0A2A5TAB6</accession>
<dbReference type="InterPro" id="IPR027365">
    <property type="entry name" value="GNAT_acetyltra_YdfB-like"/>
</dbReference>
<dbReference type="SUPFAM" id="SSF55729">
    <property type="entry name" value="Acyl-CoA N-acyltransferases (Nat)"/>
    <property type="match status" value="1"/>
</dbReference>